<accession>A0A8F5BRT9</accession>
<comment type="similarity">
    <text evidence="3">Belongs to the NAC-alpha family.</text>
</comment>
<keyword evidence="3" id="KW-0694">RNA-binding</keyword>
<dbReference type="Pfam" id="PF01849">
    <property type="entry name" value="NAC"/>
    <property type="match status" value="1"/>
</dbReference>
<dbReference type="RefSeq" id="WP_218258826.1">
    <property type="nucleotide sequence ID" value="NZ_CP077717.1"/>
</dbReference>
<organism evidence="6 7">
    <name type="scientific">Saccharolobus shibatae (strain ATCC 51178 / DSM 5389 / JCM 8931 / NBRC 15437 / B12)</name>
    <name type="common">Sulfolobus shibatae</name>
    <dbReference type="NCBI Taxonomy" id="523848"/>
    <lineage>
        <taxon>Archaea</taxon>
        <taxon>Thermoproteota</taxon>
        <taxon>Thermoprotei</taxon>
        <taxon>Sulfolobales</taxon>
        <taxon>Sulfolobaceae</taxon>
        <taxon>Saccharolobus</taxon>
    </lineage>
</organism>
<dbReference type="GO" id="GO:0015031">
    <property type="term" value="P:protein transport"/>
    <property type="evidence" value="ECO:0007669"/>
    <property type="project" value="UniProtKB-UniRule"/>
</dbReference>
<name>A0A8F5BRT9_SACSH</name>
<keyword evidence="2 3" id="KW-0653">Protein transport</keyword>
<dbReference type="NCBIfam" id="TIGR00264">
    <property type="entry name" value="archaeal-type nascent polypeptide-associated complex protein"/>
    <property type="match status" value="1"/>
</dbReference>
<comment type="subunit">
    <text evidence="3">Homodimer. Interacts with the ribosome. Binds ribosomal RNA.</text>
</comment>
<comment type="function">
    <text evidence="3">Contacts the emerging nascent chain on the ribosome.</text>
</comment>
<dbReference type="HAMAP" id="MF_00814">
    <property type="entry name" value="NAC_arch"/>
    <property type="match status" value="1"/>
</dbReference>
<feature type="domain" description="NAC-A/B" evidence="5">
    <location>
        <begin position="6"/>
        <end position="64"/>
    </location>
</feature>
<dbReference type="GeneID" id="65564528"/>
<protein>
    <recommendedName>
        <fullName evidence="3 4">Nascent polypeptide-associated complex protein</fullName>
    </recommendedName>
</protein>
<evidence type="ECO:0000313" key="7">
    <source>
        <dbReference type="Proteomes" id="UP000694018"/>
    </source>
</evidence>
<dbReference type="Pfam" id="PF19026">
    <property type="entry name" value="UBA_HYPK"/>
    <property type="match status" value="1"/>
</dbReference>
<evidence type="ECO:0000256" key="1">
    <source>
        <dbReference type="ARBA" id="ARBA00022448"/>
    </source>
</evidence>
<dbReference type="InterPro" id="IPR002715">
    <property type="entry name" value="Nas_poly-pep-assoc_cplx_dom"/>
</dbReference>
<dbReference type="KEGG" id="sshi:J5U23_03055"/>
<keyword evidence="1 3" id="KW-0813">Transport</keyword>
<evidence type="ECO:0000313" key="6">
    <source>
        <dbReference type="EMBL" id="QXJ30160.1"/>
    </source>
</evidence>
<evidence type="ECO:0000256" key="2">
    <source>
        <dbReference type="ARBA" id="ARBA00022927"/>
    </source>
</evidence>
<dbReference type="Proteomes" id="UP000694018">
    <property type="component" value="Chromosome"/>
</dbReference>
<reference evidence="6" key="1">
    <citation type="journal article" date="2021" name="Environ. Microbiol.">
        <title>New insights into the diversity and evolution of the archaeal mobilome from three complete genomes of Saccharolobus shibatae.</title>
        <authorList>
            <person name="Medvedeva S."/>
            <person name="Brandt D."/>
            <person name="Cvirkaite-Krupovic V."/>
            <person name="Liu Y."/>
            <person name="Severinov K."/>
            <person name="Ishino S."/>
            <person name="Ishino Y."/>
            <person name="Prangishvili D."/>
            <person name="Kalinowski J."/>
            <person name="Krupovic M."/>
        </authorList>
    </citation>
    <scope>NUCLEOTIDE SEQUENCE</scope>
    <source>
        <strain evidence="6">B12</strain>
    </source>
</reference>
<proteinExistence type="inferred from homology"/>
<dbReference type="GO" id="GO:0003723">
    <property type="term" value="F:RNA binding"/>
    <property type="evidence" value="ECO:0007669"/>
    <property type="project" value="UniProtKB-UniRule"/>
</dbReference>
<dbReference type="AlphaFoldDB" id="A0A8F5BRT9"/>
<dbReference type="InterPro" id="IPR044034">
    <property type="entry name" value="NAC-like_UBA"/>
</dbReference>
<evidence type="ECO:0000256" key="3">
    <source>
        <dbReference type="HAMAP-Rule" id="MF_00814"/>
    </source>
</evidence>
<dbReference type="EMBL" id="CP077717">
    <property type="protein sequence ID" value="QXJ30160.1"/>
    <property type="molecule type" value="Genomic_DNA"/>
</dbReference>
<dbReference type="InterPro" id="IPR005231">
    <property type="entry name" value="NAC_arc"/>
</dbReference>
<dbReference type="OrthoDB" id="53273at2157"/>
<gene>
    <name evidence="3" type="primary">nac</name>
    <name evidence="6" type="ORF">J5U23_03055</name>
</gene>
<evidence type="ECO:0000256" key="4">
    <source>
        <dbReference type="NCBIfam" id="TIGR00264"/>
    </source>
</evidence>
<evidence type="ECO:0000259" key="5">
    <source>
        <dbReference type="SMART" id="SM01407"/>
    </source>
</evidence>
<sequence length="116" mass="12935">MAKIKPSDLKKMERMGIKTEQINAIRVIIETNEKNIIIENPTVTKTNVMGNEAIVVFGGQTKEEQKHSQVEIKEEDVKFVVEQTGKSEKEAREALIKANGDIAKAIMILQGETSNP</sequence>
<dbReference type="SMART" id="SM01407">
    <property type="entry name" value="NAC"/>
    <property type="match status" value="1"/>
</dbReference>
<dbReference type="CDD" id="cd14359">
    <property type="entry name" value="UBA_AeNAC"/>
    <property type="match status" value="1"/>
</dbReference>